<reference evidence="2" key="1">
    <citation type="journal article" date="2022" name="bioRxiv">
        <title>Sequencing and chromosome-scale assembly of the giantPleurodeles waltlgenome.</title>
        <authorList>
            <person name="Brown T."/>
            <person name="Elewa A."/>
            <person name="Iarovenko S."/>
            <person name="Subramanian E."/>
            <person name="Araus A.J."/>
            <person name="Petzold A."/>
            <person name="Susuki M."/>
            <person name="Suzuki K.-i.T."/>
            <person name="Hayashi T."/>
            <person name="Toyoda A."/>
            <person name="Oliveira C."/>
            <person name="Osipova E."/>
            <person name="Leigh N.D."/>
            <person name="Simon A."/>
            <person name="Yun M.H."/>
        </authorList>
    </citation>
    <scope>NUCLEOTIDE SEQUENCE</scope>
    <source>
        <strain evidence="2">20211129_DDA</strain>
        <tissue evidence="2">Liver</tissue>
    </source>
</reference>
<feature type="compositionally biased region" description="Polar residues" evidence="1">
    <location>
        <begin position="114"/>
        <end position="127"/>
    </location>
</feature>
<gene>
    <name evidence="2" type="ORF">NDU88_004927</name>
</gene>
<evidence type="ECO:0000256" key="1">
    <source>
        <dbReference type="SAM" id="MobiDB-lite"/>
    </source>
</evidence>
<evidence type="ECO:0000313" key="2">
    <source>
        <dbReference type="EMBL" id="KAJ1116721.1"/>
    </source>
</evidence>
<sequence length="186" mass="21699">MMRILIKYAFKDRKKILEEIDKLTAEILSMVSVDALEEFKNNLEKKLTKFEEDVTSKKQGKFIRDFKDYQSGRILTFHRKYDYMYTENEREPPAGLVENNTGEHIREVEKSDVSDSNQWDVSDSISGKGSGADRSVNRSNFLKQFRLFNQGRTDSRKAGVEEWVAEEEELCNENMRKEKKIPGQGV</sequence>
<dbReference type="Proteomes" id="UP001066276">
    <property type="component" value="Chromosome 8"/>
</dbReference>
<dbReference type="AlphaFoldDB" id="A0AAV7NL28"/>
<keyword evidence="3" id="KW-1185">Reference proteome</keyword>
<accession>A0AAV7NL28</accession>
<name>A0AAV7NL28_PLEWA</name>
<organism evidence="2 3">
    <name type="scientific">Pleurodeles waltl</name>
    <name type="common">Iberian ribbed newt</name>
    <dbReference type="NCBI Taxonomy" id="8319"/>
    <lineage>
        <taxon>Eukaryota</taxon>
        <taxon>Metazoa</taxon>
        <taxon>Chordata</taxon>
        <taxon>Craniata</taxon>
        <taxon>Vertebrata</taxon>
        <taxon>Euteleostomi</taxon>
        <taxon>Amphibia</taxon>
        <taxon>Batrachia</taxon>
        <taxon>Caudata</taxon>
        <taxon>Salamandroidea</taxon>
        <taxon>Salamandridae</taxon>
        <taxon>Pleurodelinae</taxon>
        <taxon>Pleurodeles</taxon>
    </lineage>
</organism>
<feature type="region of interest" description="Disordered" evidence="1">
    <location>
        <begin position="107"/>
        <end position="134"/>
    </location>
</feature>
<comment type="caution">
    <text evidence="2">The sequence shown here is derived from an EMBL/GenBank/DDBJ whole genome shotgun (WGS) entry which is preliminary data.</text>
</comment>
<proteinExistence type="predicted"/>
<evidence type="ECO:0000313" key="3">
    <source>
        <dbReference type="Proteomes" id="UP001066276"/>
    </source>
</evidence>
<protein>
    <submittedName>
        <fullName evidence="2">Uncharacterized protein</fullName>
    </submittedName>
</protein>
<dbReference type="EMBL" id="JANPWB010000012">
    <property type="protein sequence ID" value="KAJ1116721.1"/>
    <property type="molecule type" value="Genomic_DNA"/>
</dbReference>